<keyword evidence="2" id="KW-0378">Hydrolase</keyword>
<keyword evidence="1" id="KW-0479">Metal-binding</keyword>
<dbReference type="Proteomes" id="UP000012371">
    <property type="component" value="Unassembled WGS sequence"/>
</dbReference>
<gene>
    <name evidence="6" type="ORF">LEP1GSC203_0964</name>
</gene>
<dbReference type="PANTHER" id="PTHR42988">
    <property type="entry name" value="PHOSPHOHYDROLASE"/>
    <property type="match status" value="1"/>
</dbReference>
<dbReference type="SUPFAM" id="SSF56300">
    <property type="entry name" value="Metallo-dependent phosphatases"/>
    <property type="match status" value="1"/>
</dbReference>
<dbReference type="Pfam" id="PF00149">
    <property type="entry name" value="Metallophos"/>
    <property type="match status" value="1"/>
</dbReference>
<dbReference type="Gene3D" id="3.60.21.10">
    <property type="match status" value="1"/>
</dbReference>
<feature type="domain" description="Calcineurin-like phosphoesterase" evidence="5">
    <location>
        <begin position="1"/>
        <end position="219"/>
    </location>
</feature>
<keyword evidence="3" id="KW-0408">Iron</keyword>
<proteinExistence type="inferred from homology"/>
<reference evidence="6" key="1">
    <citation type="submission" date="2013-03" db="EMBL/GenBank/DDBJ databases">
        <authorList>
            <person name="Harkins D.M."/>
            <person name="Durkin A.S."/>
            <person name="Brinkac L.M."/>
            <person name="Haft D.H."/>
            <person name="Selengut J.D."/>
            <person name="Sanka R."/>
            <person name="DePew J."/>
            <person name="Purushe J."/>
            <person name="Hartskeerl R.A."/>
            <person name="Ahmed A."/>
            <person name="van der Linden H."/>
            <person name="Goris M.G.A."/>
            <person name="Vinetz J.M."/>
            <person name="Sutton G.G."/>
            <person name="Nierman W.C."/>
            <person name="Fouts D.E."/>
        </authorList>
    </citation>
    <scope>NUCLEOTIDE SEQUENCE [LARGE SCALE GENOMIC DNA]</scope>
    <source>
        <strain evidence="6">LT 11-33</strain>
    </source>
</reference>
<comment type="caution">
    <text evidence="6">The sequence shown here is derived from an EMBL/GenBank/DDBJ whole genome shotgun (WGS) entry which is preliminary data.</text>
</comment>
<evidence type="ECO:0000259" key="5">
    <source>
        <dbReference type="Pfam" id="PF00149"/>
    </source>
</evidence>
<keyword evidence="7" id="KW-1185">Reference proteome</keyword>
<sequence>MKILHISDLHFPKKLSLFSLRGKAIVGYLNYRLRRKSKHPLVLISAMIEAISKLEYDALIISGDLTNVSHPREFENAKEILQPLLTDKTFLIPGNHDRYQKRAIGPNPLFEKTFGEWIGSSIDPKLYIRTKKIGDKLFVGWDSNFAIPKITANGYVAPEVLQKTLSTTKEPYVLVCHHPLWNPVNEIESKAHRMTNREEVVDKLKVNPPLLYLHGHTHTNWVKLPGPRAPFSIVNSASSTRLSDKNHECGFHLIEIEDSIRYRRFIYSEDKFIETNPIFYEESEGVI</sequence>
<dbReference type="RefSeq" id="WP_002975207.1">
    <property type="nucleotide sequence ID" value="NZ_AOGW02000018.1"/>
</dbReference>
<evidence type="ECO:0000313" key="6">
    <source>
        <dbReference type="EMBL" id="EMY59964.1"/>
    </source>
</evidence>
<comment type="similarity">
    <text evidence="4">Belongs to the cyclic nucleotide phosphodiesterase class-III family.</text>
</comment>
<name>N1VJP9_9LEPT</name>
<dbReference type="InterPro" id="IPR004843">
    <property type="entry name" value="Calcineurin-like_PHP"/>
</dbReference>
<evidence type="ECO:0000256" key="1">
    <source>
        <dbReference type="ARBA" id="ARBA00022723"/>
    </source>
</evidence>
<accession>N1VJP9</accession>
<dbReference type="AlphaFoldDB" id="N1VJP9"/>
<protein>
    <submittedName>
        <fullName evidence="6">Calcineurin-like phosphoesterase family protein</fullName>
    </submittedName>
</protein>
<evidence type="ECO:0000256" key="3">
    <source>
        <dbReference type="ARBA" id="ARBA00023004"/>
    </source>
</evidence>
<dbReference type="InterPro" id="IPR050884">
    <property type="entry name" value="CNP_phosphodiesterase-III"/>
</dbReference>
<evidence type="ECO:0000313" key="7">
    <source>
        <dbReference type="Proteomes" id="UP000012371"/>
    </source>
</evidence>
<dbReference type="STRING" id="1257025.LEP1GSC203_0964"/>
<dbReference type="GO" id="GO:0016787">
    <property type="term" value="F:hydrolase activity"/>
    <property type="evidence" value="ECO:0007669"/>
    <property type="project" value="UniProtKB-KW"/>
</dbReference>
<dbReference type="InterPro" id="IPR029052">
    <property type="entry name" value="Metallo-depent_PP-like"/>
</dbReference>
<organism evidence="6 7">
    <name type="scientific">Leptospira terpstrae serovar Hualin str. LT 11-33 = ATCC 700639</name>
    <dbReference type="NCBI Taxonomy" id="1257025"/>
    <lineage>
        <taxon>Bacteria</taxon>
        <taxon>Pseudomonadati</taxon>
        <taxon>Spirochaetota</taxon>
        <taxon>Spirochaetia</taxon>
        <taxon>Leptospirales</taxon>
        <taxon>Leptospiraceae</taxon>
        <taxon>Leptospira</taxon>
    </lineage>
</organism>
<dbReference type="PANTHER" id="PTHR42988:SF2">
    <property type="entry name" value="CYCLIC NUCLEOTIDE PHOSPHODIESTERASE CBUA0032-RELATED"/>
    <property type="match status" value="1"/>
</dbReference>
<evidence type="ECO:0000256" key="4">
    <source>
        <dbReference type="ARBA" id="ARBA00025742"/>
    </source>
</evidence>
<dbReference type="OrthoDB" id="371150at2"/>
<dbReference type="EMBL" id="AOGW02000018">
    <property type="protein sequence ID" value="EMY59964.1"/>
    <property type="molecule type" value="Genomic_DNA"/>
</dbReference>
<dbReference type="GO" id="GO:0046872">
    <property type="term" value="F:metal ion binding"/>
    <property type="evidence" value="ECO:0007669"/>
    <property type="project" value="UniProtKB-KW"/>
</dbReference>
<evidence type="ECO:0000256" key="2">
    <source>
        <dbReference type="ARBA" id="ARBA00022801"/>
    </source>
</evidence>